<dbReference type="EMBL" id="KV923474">
    <property type="protein sequence ID" value="PIO40450.1"/>
    <property type="molecule type" value="Genomic_DNA"/>
</dbReference>
<evidence type="ECO:0000313" key="4">
    <source>
        <dbReference type="EMBL" id="PIO40450.1"/>
    </source>
</evidence>
<dbReference type="InterPro" id="IPR042235">
    <property type="entry name" value="ZP-C_dom"/>
</dbReference>
<dbReference type="AlphaFoldDB" id="A0A2G9SJW9"/>
<dbReference type="Proteomes" id="UP000228934">
    <property type="component" value="Unassembled WGS sequence"/>
</dbReference>
<sequence>MFQLHCYYGCRCIKDQSLVTYAGPANVFRFSIEAPSIFGSYKQVFISSSVVLCEKVTPNTRCTEGCTVNPDRNHRRRGSLVNETQPHVISQGPIQMKGASFGISANVTESASGNKSMVLTISASVSGGVIALVVIGIVVKCYCF</sequence>
<evidence type="ECO:0000256" key="1">
    <source>
        <dbReference type="ARBA" id="ARBA00022729"/>
    </source>
</evidence>
<accession>A0A2G9SJW9</accession>
<gene>
    <name evidence="4" type="ORF">AB205_0167420</name>
</gene>
<feature type="transmembrane region" description="Helical" evidence="3">
    <location>
        <begin position="117"/>
        <end position="139"/>
    </location>
</feature>
<dbReference type="PANTHER" id="PTHR14002:SF59">
    <property type="entry name" value="CUB AND ZONA PELLUCIDA-LIKE DOMAIN-CONTAINING PROTEIN 1-RELATED"/>
    <property type="match status" value="1"/>
</dbReference>
<keyword evidence="3" id="KW-1133">Transmembrane helix</keyword>
<keyword evidence="2" id="KW-1015">Disulfide bond</keyword>
<keyword evidence="5" id="KW-1185">Reference proteome</keyword>
<dbReference type="OrthoDB" id="10063988at2759"/>
<dbReference type="Gene3D" id="2.60.40.4100">
    <property type="entry name" value="Zona pellucida, ZP-C domain"/>
    <property type="match status" value="1"/>
</dbReference>
<keyword evidence="3" id="KW-0812">Transmembrane</keyword>
<evidence type="ECO:0000256" key="3">
    <source>
        <dbReference type="SAM" id="Phobius"/>
    </source>
</evidence>
<dbReference type="PANTHER" id="PTHR14002">
    <property type="entry name" value="ENDOGLIN/TGF-BETA RECEPTOR TYPE III"/>
    <property type="match status" value="1"/>
</dbReference>
<reference evidence="5" key="1">
    <citation type="journal article" date="2017" name="Nat. Commun.">
        <title>The North American bullfrog draft genome provides insight into hormonal regulation of long noncoding RNA.</title>
        <authorList>
            <person name="Hammond S.A."/>
            <person name="Warren R.L."/>
            <person name="Vandervalk B.P."/>
            <person name="Kucuk E."/>
            <person name="Khan H."/>
            <person name="Gibb E.A."/>
            <person name="Pandoh P."/>
            <person name="Kirk H."/>
            <person name="Zhao Y."/>
            <person name="Jones M."/>
            <person name="Mungall A.J."/>
            <person name="Coope R."/>
            <person name="Pleasance S."/>
            <person name="Moore R.A."/>
            <person name="Holt R.A."/>
            <person name="Round J.M."/>
            <person name="Ohora S."/>
            <person name="Walle B.V."/>
            <person name="Veldhoen N."/>
            <person name="Helbing C.C."/>
            <person name="Birol I."/>
        </authorList>
    </citation>
    <scope>NUCLEOTIDE SEQUENCE [LARGE SCALE GENOMIC DNA]</scope>
</reference>
<evidence type="ECO:0000256" key="2">
    <source>
        <dbReference type="ARBA" id="ARBA00023157"/>
    </source>
</evidence>
<organism evidence="4 5">
    <name type="scientific">Aquarana catesbeiana</name>
    <name type="common">American bullfrog</name>
    <name type="synonym">Rana catesbeiana</name>
    <dbReference type="NCBI Taxonomy" id="8400"/>
    <lineage>
        <taxon>Eukaryota</taxon>
        <taxon>Metazoa</taxon>
        <taxon>Chordata</taxon>
        <taxon>Craniata</taxon>
        <taxon>Vertebrata</taxon>
        <taxon>Euteleostomi</taxon>
        <taxon>Amphibia</taxon>
        <taxon>Batrachia</taxon>
        <taxon>Anura</taxon>
        <taxon>Neobatrachia</taxon>
        <taxon>Ranoidea</taxon>
        <taxon>Ranidae</taxon>
        <taxon>Aquarana</taxon>
    </lineage>
</organism>
<keyword evidence="1" id="KW-0732">Signal</keyword>
<protein>
    <recommendedName>
        <fullName evidence="6">ZP domain-containing protein</fullName>
    </recommendedName>
</protein>
<name>A0A2G9SJW9_AQUCT</name>
<proteinExistence type="predicted"/>
<evidence type="ECO:0008006" key="6">
    <source>
        <dbReference type="Google" id="ProtNLM"/>
    </source>
</evidence>
<keyword evidence="3" id="KW-0472">Membrane</keyword>
<evidence type="ECO:0000313" key="5">
    <source>
        <dbReference type="Proteomes" id="UP000228934"/>
    </source>
</evidence>